<keyword evidence="9 17" id="KW-1133">Transmembrane helix</keyword>
<comment type="similarity">
    <text evidence="2">Belongs to the cytochrome c oxidase bacterial subunit 4 family.</text>
</comment>
<keyword evidence="19" id="KW-1185">Reference proteome</keyword>
<evidence type="ECO:0000256" key="13">
    <source>
        <dbReference type="ARBA" id="ARBA00030071"/>
    </source>
</evidence>
<name>A0ABT1ALG6_9RALS</name>
<evidence type="ECO:0000256" key="14">
    <source>
        <dbReference type="ARBA" id="ARBA00030211"/>
    </source>
</evidence>
<evidence type="ECO:0000256" key="12">
    <source>
        <dbReference type="ARBA" id="ARBA00025694"/>
    </source>
</evidence>
<evidence type="ECO:0000256" key="11">
    <source>
        <dbReference type="ARBA" id="ARBA00023136"/>
    </source>
</evidence>
<protein>
    <recommendedName>
        <fullName evidence="4">Cytochrome bo(3) ubiquinol oxidase subunit 4</fullName>
    </recommendedName>
    <alternativeName>
        <fullName evidence="16">Cytochrome o ubiquinol oxidase subunit 4</fullName>
    </alternativeName>
    <alternativeName>
        <fullName evidence="13">Oxidase bo(3) subunit 4</fullName>
    </alternativeName>
    <alternativeName>
        <fullName evidence="14">Ubiquinol oxidase polypeptide IV</fullName>
    </alternativeName>
    <alternativeName>
        <fullName evidence="15">Ubiquinol oxidase subunit 4</fullName>
    </alternativeName>
</protein>
<evidence type="ECO:0000256" key="16">
    <source>
        <dbReference type="ARBA" id="ARBA00032185"/>
    </source>
</evidence>
<evidence type="ECO:0000256" key="7">
    <source>
        <dbReference type="ARBA" id="ARBA00022692"/>
    </source>
</evidence>
<keyword evidence="11 17" id="KW-0472">Membrane</keyword>
<evidence type="ECO:0000256" key="17">
    <source>
        <dbReference type="SAM" id="Phobius"/>
    </source>
</evidence>
<evidence type="ECO:0000256" key="1">
    <source>
        <dbReference type="ARBA" id="ARBA00004651"/>
    </source>
</evidence>
<comment type="subcellular location">
    <subcellularLocation>
        <location evidence="1">Cell membrane</location>
        <topology evidence="1">Multi-pass membrane protein</topology>
    </subcellularLocation>
</comment>
<reference evidence="18" key="2">
    <citation type="journal article" date="2023" name="Front. Microbiol.">
        <title>Ralstonia chuxiongensis sp. nov., Ralstonia mojiangensis sp. nov., and Ralstonia soli sp. nov., isolated from tobacco fields, are three novel species in the family Burkholderiaceae.</title>
        <authorList>
            <person name="Lu C.H."/>
            <person name="Zhang Y.Y."/>
            <person name="Jiang N."/>
            <person name="Chen W."/>
            <person name="Shao X."/>
            <person name="Zhao Z.M."/>
            <person name="Lu W.L."/>
            <person name="Hu X."/>
            <person name="Xi Y.X."/>
            <person name="Zou S.Y."/>
            <person name="Wei Q.J."/>
            <person name="Lin Z.L."/>
            <person name="Gong L."/>
            <person name="Gai X.T."/>
            <person name="Zhang L.Q."/>
            <person name="Li J.Y."/>
            <person name="Jin Y."/>
            <person name="Xia Z.Y."/>
        </authorList>
    </citation>
    <scope>NUCLEOTIDE SEQUENCE</scope>
    <source>
        <strain evidence="18">21MJYT02-11</strain>
    </source>
</reference>
<evidence type="ECO:0000256" key="5">
    <source>
        <dbReference type="ARBA" id="ARBA00022448"/>
    </source>
</evidence>
<accession>A0ABT1ALG6</accession>
<organism evidence="18 19">
    <name type="scientific">Ralstonia soli</name>
    <dbReference type="NCBI Taxonomy" id="2953896"/>
    <lineage>
        <taxon>Bacteria</taxon>
        <taxon>Pseudomonadati</taxon>
        <taxon>Pseudomonadota</taxon>
        <taxon>Betaproteobacteria</taxon>
        <taxon>Burkholderiales</taxon>
        <taxon>Burkholderiaceae</taxon>
        <taxon>Ralstonia</taxon>
    </lineage>
</organism>
<evidence type="ECO:0000256" key="2">
    <source>
        <dbReference type="ARBA" id="ARBA00008079"/>
    </source>
</evidence>
<feature type="transmembrane region" description="Helical" evidence="17">
    <location>
        <begin position="93"/>
        <end position="114"/>
    </location>
</feature>
<keyword evidence="8" id="KW-0249">Electron transport</keyword>
<evidence type="ECO:0000256" key="6">
    <source>
        <dbReference type="ARBA" id="ARBA00022475"/>
    </source>
</evidence>
<dbReference type="InterPro" id="IPR050968">
    <property type="entry name" value="Cytochrome_c_oxidase_bac_sub4"/>
</dbReference>
<comment type="function">
    <text evidence="12">Cytochrome bo(3) ubiquinol terminal oxidase is the component of the aerobic respiratory chain of E.coli that predominates when cells are grown at high aeration. Has proton pump activity across the membrane in addition to electron transfer, pumping 2 protons/electron.</text>
</comment>
<evidence type="ECO:0000256" key="15">
    <source>
        <dbReference type="ARBA" id="ARBA00031887"/>
    </source>
</evidence>
<comment type="subunit">
    <text evidence="3">Heterooctamer of two A chains, two B chains, two C chains and two D chains.</text>
</comment>
<evidence type="ECO:0000313" key="19">
    <source>
        <dbReference type="Proteomes" id="UP001162811"/>
    </source>
</evidence>
<dbReference type="Pfam" id="PF03626">
    <property type="entry name" value="COX4_pro"/>
    <property type="match status" value="1"/>
</dbReference>
<gene>
    <name evidence="18" type="primary">cyoD</name>
    <name evidence="18" type="ORF">NG900_13060</name>
</gene>
<dbReference type="PANTHER" id="PTHR36835">
    <property type="entry name" value="CYTOCHROME BO(3) UBIQUINOL OXIDASE SUBUNIT 4"/>
    <property type="match status" value="1"/>
</dbReference>
<keyword evidence="7 17" id="KW-0812">Transmembrane</keyword>
<evidence type="ECO:0000313" key="18">
    <source>
        <dbReference type="EMBL" id="MCO5399124.1"/>
    </source>
</evidence>
<dbReference type="RefSeq" id="WP_252680829.1">
    <property type="nucleotide sequence ID" value="NZ_JAMXHT010000004.1"/>
</dbReference>
<evidence type="ECO:0000256" key="10">
    <source>
        <dbReference type="ARBA" id="ARBA00023002"/>
    </source>
</evidence>
<dbReference type="NCBIfam" id="TIGR02847">
    <property type="entry name" value="CyoD"/>
    <property type="match status" value="1"/>
</dbReference>
<sequence>MNASELNVGHTGQSAQHAQHYAGGTEHGSVRSYSKGLLLSVAMTAAAFGIVMSGALSSAATMAVIVGLCVAQLLVQLVYFLHLGFGTGQRGNAGIFICTALVIAIVVAGSLWVMRNANLNMMPTDMSVERARAKD</sequence>
<dbReference type="EMBL" id="JAMXHT010000004">
    <property type="protein sequence ID" value="MCO5399124.1"/>
    <property type="molecule type" value="Genomic_DNA"/>
</dbReference>
<keyword evidence="6" id="KW-1003">Cell membrane</keyword>
<reference evidence="18" key="1">
    <citation type="submission" date="2022-06" db="EMBL/GenBank/DDBJ databases">
        <authorList>
            <person name="Lu C.-H."/>
        </authorList>
    </citation>
    <scope>NUCLEOTIDE SEQUENCE</scope>
    <source>
        <strain evidence="18">21MJYT02-11</strain>
    </source>
</reference>
<evidence type="ECO:0000256" key="4">
    <source>
        <dbReference type="ARBA" id="ARBA00014689"/>
    </source>
</evidence>
<dbReference type="PANTHER" id="PTHR36835:SF1">
    <property type="entry name" value="CYTOCHROME BO(3) UBIQUINOL OXIDASE SUBUNIT 4"/>
    <property type="match status" value="1"/>
</dbReference>
<keyword evidence="5" id="KW-0813">Transport</keyword>
<feature type="transmembrane region" description="Helical" evidence="17">
    <location>
        <begin position="62"/>
        <end position="81"/>
    </location>
</feature>
<evidence type="ECO:0000256" key="3">
    <source>
        <dbReference type="ARBA" id="ARBA00011700"/>
    </source>
</evidence>
<dbReference type="InterPro" id="IPR014210">
    <property type="entry name" value="Cyt_o_ubiqinol_oxidase_su4"/>
</dbReference>
<keyword evidence="10" id="KW-0560">Oxidoreductase</keyword>
<proteinExistence type="inferred from homology"/>
<feature type="transmembrane region" description="Helical" evidence="17">
    <location>
        <begin position="37"/>
        <end position="56"/>
    </location>
</feature>
<evidence type="ECO:0000256" key="8">
    <source>
        <dbReference type="ARBA" id="ARBA00022982"/>
    </source>
</evidence>
<dbReference type="Proteomes" id="UP001162811">
    <property type="component" value="Unassembled WGS sequence"/>
</dbReference>
<comment type="caution">
    <text evidence="18">The sequence shown here is derived from an EMBL/GenBank/DDBJ whole genome shotgun (WGS) entry which is preliminary data.</text>
</comment>
<dbReference type="InterPro" id="IPR005171">
    <property type="entry name" value="Cyt_c_oxidase_su4_prok"/>
</dbReference>
<evidence type="ECO:0000256" key="9">
    <source>
        <dbReference type="ARBA" id="ARBA00022989"/>
    </source>
</evidence>